<name>A0A8C9A9Z0_PROSS</name>
<dbReference type="Pfam" id="PF17819">
    <property type="entry name" value="Tex55"/>
    <property type="match status" value="1"/>
</dbReference>
<sequence>GKQEQSDGQESGLTYQRTSEQRLSTLSNGGASRQTDHRMSSEAERRASEQANHGMSSQRERRASEQIYSGLSSLAERTSEQIDDKLPMPSDQGVSEQTDLRMSGQAERRTPEQINQRSSVLANQGISDQVDLRSSGLVDHKTSVKTHHPVYGQGPKLPEHQADQLPVKEADSSESDQVHLVEKQDDHKEDHLSYYGTLGKSEDCKDKEADYRVKPCKLEDRQIDNSKLSDEVERETIIQANPVDAKPTSNFQAKDQGFLERFPSIPSKLDYVTSKEKIQASETNPGVFPEFEQGRRSHGHHQIYRRGFPSIVYEDPYEVSLRYMEKHRILQIFQITENLVYEKPEDPLKFMLCQVCNESKKATFLFPLL</sequence>
<dbReference type="PANTHER" id="PTHR47110:SF1">
    <property type="entry name" value="TESTIS-SPECIFIC EXPRESSED PROTEIN 55"/>
    <property type="match status" value="1"/>
</dbReference>
<dbReference type="AlphaFoldDB" id="A0A8C9A9Z0"/>
<dbReference type="CDD" id="cd22975">
    <property type="entry name" value="DD_TEX55"/>
    <property type="match status" value="1"/>
</dbReference>
<dbReference type="InterPro" id="IPR048377">
    <property type="entry name" value="TEX55_DD"/>
</dbReference>
<accession>A0A8C9A9Z0</accession>
<dbReference type="InterPro" id="IPR040760">
    <property type="entry name" value="Tex55"/>
</dbReference>
<organism evidence="2 3">
    <name type="scientific">Prolemur simus</name>
    <name type="common">Greater bamboo lemur</name>
    <name type="synonym">Hapalemur simus</name>
    <dbReference type="NCBI Taxonomy" id="1328070"/>
    <lineage>
        <taxon>Eukaryota</taxon>
        <taxon>Metazoa</taxon>
        <taxon>Chordata</taxon>
        <taxon>Craniata</taxon>
        <taxon>Vertebrata</taxon>
        <taxon>Euteleostomi</taxon>
        <taxon>Mammalia</taxon>
        <taxon>Eutheria</taxon>
        <taxon>Euarchontoglires</taxon>
        <taxon>Primates</taxon>
        <taxon>Strepsirrhini</taxon>
        <taxon>Lemuriformes</taxon>
        <taxon>Lemuridae</taxon>
        <taxon>Prolemur</taxon>
    </lineage>
</organism>
<reference evidence="2" key="1">
    <citation type="submission" date="2025-08" db="UniProtKB">
        <authorList>
            <consortium name="Ensembl"/>
        </authorList>
    </citation>
    <scope>IDENTIFICATION</scope>
</reference>
<dbReference type="Ensembl" id="ENSPSMT00000030366.1">
    <property type="protein sequence ID" value="ENSPSMP00000026229.1"/>
    <property type="gene ID" value="ENSPSMG00000018406.1"/>
</dbReference>
<dbReference type="PANTHER" id="PTHR47110">
    <property type="entry name" value="TESTIS-SPECIFIC EXPRESSED PROTEIN 55"/>
    <property type="match status" value="1"/>
</dbReference>
<dbReference type="Proteomes" id="UP000694414">
    <property type="component" value="Unplaced"/>
</dbReference>
<evidence type="ECO:0000313" key="3">
    <source>
        <dbReference type="Proteomes" id="UP000694414"/>
    </source>
</evidence>
<feature type="compositionally biased region" description="Basic and acidic residues" evidence="1">
    <location>
        <begin position="34"/>
        <end position="48"/>
    </location>
</feature>
<evidence type="ECO:0008006" key="4">
    <source>
        <dbReference type="Google" id="ProtNLM"/>
    </source>
</evidence>
<feature type="compositionally biased region" description="Basic and acidic residues" evidence="1">
    <location>
        <begin position="157"/>
        <end position="177"/>
    </location>
</feature>
<keyword evidence="3" id="KW-1185">Reference proteome</keyword>
<evidence type="ECO:0000256" key="1">
    <source>
        <dbReference type="SAM" id="MobiDB-lite"/>
    </source>
</evidence>
<feature type="compositionally biased region" description="Polar residues" evidence="1">
    <location>
        <begin position="66"/>
        <end position="76"/>
    </location>
</feature>
<reference evidence="2" key="2">
    <citation type="submission" date="2025-09" db="UniProtKB">
        <authorList>
            <consortium name="Ensembl"/>
        </authorList>
    </citation>
    <scope>IDENTIFICATION</scope>
</reference>
<feature type="compositionally biased region" description="Polar residues" evidence="1">
    <location>
        <begin position="1"/>
        <end position="33"/>
    </location>
</feature>
<proteinExistence type="predicted"/>
<protein>
    <recommendedName>
        <fullName evidence="4">Testis expressed 55</fullName>
    </recommendedName>
</protein>
<dbReference type="GeneTree" id="ENSGT00940000154487"/>
<evidence type="ECO:0000313" key="2">
    <source>
        <dbReference type="Ensembl" id="ENSPSMP00000026229.1"/>
    </source>
</evidence>
<feature type="compositionally biased region" description="Polar residues" evidence="1">
    <location>
        <begin position="112"/>
        <end position="127"/>
    </location>
</feature>
<feature type="compositionally biased region" description="Basic and acidic residues" evidence="1">
    <location>
        <begin position="77"/>
        <end position="86"/>
    </location>
</feature>
<feature type="region of interest" description="Disordered" evidence="1">
    <location>
        <begin position="1"/>
        <end position="177"/>
    </location>
</feature>
<dbReference type="GO" id="GO:0005634">
    <property type="term" value="C:nucleus"/>
    <property type="evidence" value="ECO:0007669"/>
    <property type="project" value="TreeGrafter"/>
</dbReference>